<feature type="chain" id="PRO_5021696618" description="Lipoprotein" evidence="2">
    <location>
        <begin position="28"/>
        <end position="342"/>
    </location>
</feature>
<accession>A0A512LA19</accession>
<evidence type="ECO:0000256" key="2">
    <source>
        <dbReference type="SAM" id="SignalP"/>
    </source>
</evidence>
<proteinExistence type="predicted"/>
<feature type="region of interest" description="Disordered" evidence="1">
    <location>
        <begin position="231"/>
        <end position="254"/>
    </location>
</feature>
<evidence type="ECO:0000313" key="4">
    <source>
        <dbReference type="Proteomes" id="UP000321337"/>
    </source>
</evidence>
<organism evidence="3 4">
    <name type="scientific">Sulfuriferula plumbiphila</name>
    <dbReference type="NCBI Taxonomy" id="171865"/>
    <lineage>
        <taxon>Bacteria</taxon>
        <taxon>Pseudomonadati</taxon>
        <taxon>Pseudomonadota</taxon>
        <taxon>Betaproteobacteria</taxon>
        <taxon>Nitrosomonadales</taxon>
        <taxon>Sulfuricellaceae</taxon>
        <taxon>Sulfuriferula</taxon>
    </lineage>
</organism>
<evidence type="ECO:0008006" key="5">
    <source>
        <dbReference type="Google" id="ProtNLM"/>
    </source>
</evidence>
<protein>
    <recommendedName>
        <fullName evidence="5">Lipoprotein</fullName>
    </recommendedName>
</protein>
<name>A0A512LA19_9PROT</name>
<dbReference type="EMBL" id="BKAD01000021">
    <property type="protein sequence ID" value="GEP30981.1"/>
    <property type="molecule type" value="Genomic_DNA"/>
</dbReference>
<evidence type="ECO:0000256" key="1">
    <source>
        <dbReference type="SAM" id="MobiDB-lite"/>
    </source>
</evidence>
<comment type="caution">
    <text evidence="3">The sequence shown here is derived from an EMBL/GenBank/DDBJ whole genome shotgun (WGS) entry which is preliminary data.</text>
</comment>
<keyword evidence="4" id="KW-1185">Reference proteome</keyword>
<dbReference type="AlphaFoldDB" id="A0A512LA19"/>
<keyword evidence="2" id="KW-0732">Signal</keyword>
<feature type="signal peptide" evidence="2">
    <location>
        <begin position="1"/>
        <end position="27"/>
    </location>
</feature>
<dbReference type="RefSeq" id="WP_147073544.1">
    <property type="nucleotide sequence ID" value="NZ_AP021884.1"/>
</dbReference>
<dbReference type="Proteomes" id="UP000321337">
    <property type="component" value="Unassembled WGS sequence"/>
</dbReference>
<sequence>MNSTTKRGLSHAWLVFLAFCLTAQAWAAPEYVTVWPKQVPVEKPDPVLGDKPFWEFWVYSEAFAKRFKGFPVDKADPELRDGLKALALRIYKINLWAGVNPSYPELYACEIGAYFDSSTVLPLAESGKPRHIFPVYPARVSGSFKRLDPVEERDTQAIRASKPAPFNMEAQPLIFADPLDGRFEKFGVREYHPNLAPGLSYIGLLASFACEVTAPLKDGGSHWLSLQGENPYNKEKRRNGPAHGTYEPGIKDTFDPGPTPKSYGYFRVPEAFNKAALPKVTLVKVMNWCIQQRHRPSDWRVNGQTIGWQQLMYRCEEAEQRGRILPDPRYYSGKEGLQDTGY</sequence>
<gene>
    <name evidence="3" type="ORF">TPL01_21190</name>
</gene>
<reference evidence="3 4" key="1">
    <citation type="submission" date="2019-07" db="EMBL/GenBank/DDBJ databases">
        <title>Whole genome shotgun sequence of Thiobacillus plumbophilus NBRC 107929.</title>
        <authorList>
            <person name="Hosoyama A."/>
            <person name="Uohara A."/>
            <person name="Ohji S."/>
            <person name="Ichikawa N."/>
        </authorList>
    </citation>
    <scope>NUCLEOTIDE SEQUENCE [LARGE SCALE GENOMIC DNA]</scope>
    <source>
        <strain evidence="3 4">NBRC 107929</strain>
    </source>
</reference>
<evidence type="ECO:0000313" key="3">
    <source>
        <dbReference type="EMBL" id="GEP30981.1"/>
    </source>
</evidence>